<feature type="coiled-coil region" evidence="16">
    <location>
        <begin position="252"/>
        <end position="279"/>
    </location>
</feature>
<dbReference type="InParanoid" id="K0YM20"/>
<keyword evidence="5" id="KW-0820">tRNA-binding</keyword>
<dbReference type="SUPFAM" id="SSF55729">
    <property type="entry name" value="Acyl-CoA N-acyltransferases (Nat)"/>
    <property type="match status" value="1"/>
</dbReference>
<dbReference type="InterPro" id="IPR007197">
    <property type="entry name" value="rSAM"/>
</dbReference>
<dbReference type="RefSeq" id="WP_009138891.1">
    <property type="nucleotide sequence ID" value="NZ_JH815198.1"/>
</dbReference>
<dbReference type="GO" id="GO:0033588">
    <property type="term" value="C:elongator holoenzyme complex"/>
    <property type="evidence" value="ECO:0007669"/>
    <property type="project" value="TreeGrafter"/>
</dbReference>
<evidence type="ECO:0000313" key="18">
    <source>
        <dbReference type="EMBL" id="EJZ84353.1"/>
    </source>
</evidence>
<dbReference type="AlphaFoldDB" id="K0YM20"/>
<evidence type="ECO:0000256" key="6">
    <source>
        <dbReference type="ARBA" id="ARBA00022679"/>
    </source>
</evidence>
<evidence type="ECO:0000256" key="15">
    <source>
        <dbReference type="ARBA" id="ARBA00047372"/>
    </source>
</evidence>
<proteinExistence type="inferred from homology"/>
<name>K0YM20_9ACTN</name>
<dbReference type="InterPro" id="IPR039661">
    <property type="entry name" value="ELP3"/>
</dbReference>
<evidence type="ECO:0000256" key="1">
    <source>
        <dbReference type="ARBA" id="ARBA00001966"/>
    </source>
</evidence>
<dbReference type="NCBIfam" id="TIGR01211">
    <property type="entry name" value="ELP3"/>
    <property type="match status" value="1"/>
</dbReference>
<evidence type="ECO:0000256" key="13">
    <source>
        <dbReference type="ARBA" id="ARBA00023315"/>
    </source>
</evidence>
<organism evidence="18 19">
    <name type="scientific">Slackia piriformis YIT 12062</name>
    <dbReference type="NCBI Taxonomy" id="742818"/>
    <lineage>
        <taxon>Bacteria</taxon>
        <taxon>Bacillati</taxon>
        <taxon>Actinomycetota</taxon>
        <taxon>Coriobacteriia</taxon>
        <taxon>Eggerthellales</taxon>
        <taxon>Eggerthellaceae</taxon>
        <taxon>Slackia</taxon>
    </lineage>
</organism>
<protein>
    <recommendedName>
        <fullName evidence="14">tRNA carboxymethyluridine synthase</fullName>
        <ecNumber evidence="14">2.3.1.311</ecNumber>
    </recommendedName>
</protein>
<dbReference type="GO" id="GO:0046872">
    <property type="term" value="F:metal ion binding"/>
    <property type="evidence" value="ECO:0007669"/>
    <property type="project" value="UniProtKB-KW"/>
</dbReference>
<keyword evidence="13" id="KW-0012">Acyltransferase</keyword>
<keyword evidence="8" id="KW-0819">tRNA processing</keyword>
<comment type="pathway">
    <text evidence="2">tRNA modification.</text>
</comment>
<dbReference type="InterPro" id="IPR058240">
    <property type="entry name" value="rSAM_sf"/>
</dbReference>
<evidence type="ECO:0000256" key="5">
    <source>
        <dbReference type="ARBA" id="ARBA00022555"/>
    </source>
</evidence>
<evidence type="ECO:0000313" key="19">
    <source>
        <dbReference type="Proteomes" id="UP000006069"/>
    </source>
</evidence>
<dbReference type="Pfam" id="PF16199">
    <property type="entry name" value="Radical_SAM_C"/>
    <property type="match status" value="1"/>
</dbReference>
<dbReference type="GO" id="GO:0106261">
    <property type="term" value="F:tRNA uridine(34) acetyltransferase activity"/>
    <property type="evidence" value="ECO:0007669"/>
    <property type="project" value="UniProtKB-EC"/>
</dbReference>
<dbReference type="Gene3D" id="3.40.630.30">
    <property type="match status" value="1"/>
</dbReference>
<dbReference type="GO" id="GO:0002926">
    <property type="term" value="P:tRNA wobble base 5-methoxycarbonylmethyl-2-thiouridinylation"/>
    <property type="evidence" value="ECO:0007669"/>
    <property type="project" value="TreeGrafter"/>
</dbReference>
<dbReference type="EC" id="2.3.1.311" evidence="14"/>
<dbReference type="SMART" id="SM00729">
    <property type="entry name" value="Elp3"/>
    <property type="match status" value="1"/>
</dbReference>
<evidence type="ECO:0000256" key="3">
    <source>
        <dbReference type="ARBA" id="ARBA00005494"/>
    </source>
</evidence>
<evidence type="ECO:0000256" key="11">
    <source>
        <dbReference type="ARBA" id="ARBA00023004"/>
    </source>
</evidence>
<evidence type="ECO:0000256" key="10">
    <source>
        <dbReference type="ARBA" id="ARBA00022884"/>
    </source>
</evidence>
<dbReference type="eggNOG" id="COG1243">
    <property type="taxonomic scope" value="Bacteria"/>
</dbReference>
<sequence length="605" mass="68826">MDTILLEIIEEIRRGTAVDHKVLARILHEHNKNLKDNRDHFAKKHLLPYYFNAKNTKEEPWRSWNVDEQTERALIAALQMKPRRTASGVATITVITKPWFCGSDCLYCPNDVRMPKSYLHNEPACQRAERNWFDPYLQVASRLRALSQMGHPTDKIELIVLGGTWDDYPPEYRTWFMAELFRALNDGDVMEEHAAQRRAFYREAGILNDEQGLASAAKDLQEAVNDGKSSFADALRALYGNNTAWAKASAMQHATLEEIDRLQEENERARHRCVGLVVETRPETITVPKLALLRRLGCTKVQIGIQSLDQNILDLNNRHTDPHAIQEAFALLRLFGFKIHAHFMVNLYGATPAGDKLDYEKFVTDPHYLPDEVKLYPCALVEGTGLVPHYEDGSWRPYTEEELVDVLSHDTLITPPYMRISRMIRDISACDILVGNKKTNLRQMVEGHIEKTGRAEDVRDIRYREINNRTAEASDLTLHDVEYETAVSTEHFLQWTTEDDRIAGFLRLSLPRPDALAARENLPIAADQAMIREVHVYGAAAKLHATSKGAQHIGLGRKLVETACAMAEEAGYASVNVISAIGTREYYRNLGFNDAGLYQNRPLRQ</sequence>
<evidence type="ECO:0000256" key="7">
    <source>
        <dbReference type="ARBA" id="ARBA00022691"/>
    </source>
</evidence>
<dbReference type="SFLD" id="SFLDF00344">
    <property type="entry name" value="ELP3-like"/>
    <property type="match status" value="1"/>
</dbReference>
<dbReference type="PANTHER" id="PTHR11135">
    <property type="entry name" value="HISTONE ACETYLTRANSFERASE-RELATED"/>
    <property type="match status" value="1"/>
</dbReference>
<dbReference type="InterPro" id="IPR034687">
    <property type="entry name" value="ELP3-like"/>
</dbReference>
<dbReference type="OrthoDB" id="9815044at2"/>
<keyword evidence="10" id="KW-0694">RNA-binding</keyword>
<keyword evidence="9" id="KW-0479">Metal-binding</keyword>
<dbReference type="SUPFAM" id="SSF102114">
    <property type="entry name" value="Radical SAM enzymes"/>
    <property type="match status" value="1"/>
</dbReference>
<comment type="caution">
    <text evidence="18">The sequence shown here is derived from an EMBL/GenBank/DDBJ whole genome shotgun (WGS) entry which is preliminary data.</text>
</comment>
<reference evidence="18 19" key="1">
    <citation type="submission" date="2012-08" db="EMBL/GenBank/DDBJ databases">
        <title>The Genome Sequence of Slackia piriformis YIT 12062.</title>
        <authorList>
            <consortium name="The Broad Institute Genome Sequencing Platform"/>
            <person name="Earl A."/>
            <person name="Ward D."/>
            <person name="Feldgarden M."/>
            <person name="Gevers D."/>
            <person name="Morotomi M."/>
            <person name="Walker B."/>
            <person name="Young S.K."/>
            <person name="Zeng Q."/>
            <person name="Gargeya S."/>
            <person name="Fitzgerald M."/>
            <person name="Haas B."/>
            <person name="Abouelleil A."/>
            <person name="Alvarado L."/>
            <person name="Arachchi H.M."/>
            <person name="Berlin A.M."/>
            <person name="Chapman S.B."/>
            <person name="Goldberg J."/>
            <person name="Griggs A."/>
            <person name="Gujja S."/>
            <person name="Hansen M."/>
            <person name="Howarth C."/>
            <person name="Imamovic A."/>
            <person name="Larimer J."/>
            <person name="McCowen C."/>
            <person name="Montmayeur A."/>
            <person name="Murphy C."/>
            <person name="Neiman D."/>
            <person name="Pearson M."/>
            <person name="Priest M."/>
            <person name="Roberts A."/>
            <person name="Saif S."/>
            <person name="Shea T."/>
            <person name="Sisk P."/>
            <person name="Sykes S."/>
            <person name="Wortman J."/>
            <person name="Nusbaum C."/>
            <person name="Birren B."/>
        </authorList>
    </citation>
    <scope>NUCLEOTIDE SEQUENCE [LARGE SCALE GENOMIC DNA]</scope>
    <source>
        <strain evidence="18 19">YIT 12062</strain>
    </source>
</reference>
<accession>K0YM20</accession>
<dbReference type="EMBL" id="ADMD01000002">
    <property type="protein sequence ID" value="EJZ84353.1"/>
    <property type="molecule type" value="Genomic_DNA"/>
</dbReference>
<feature type="domain" description="Elp3/MiaA/NifB-like radical SAM core" evidence="17">
    <location>
        <begin position="91"/>
        <end position="409"/>
    </location>
</feature>
<dbReference type="SFLD" id="SFLDS00029">
    <property type="entry name" value="Radical_SAM"/>
    <property type="match status" value="1"/>
</dbReference>
<keyword evidence="7" id="KW-0949">S-adenosyl-L-methionine</keyword>
<dbReference type="InterPro" id="IPR016181">
    <property type="entry name" value="Acyl_CoA_acyltransferase"/>
</dbReference>
<evidence type="ECO:0000256" key="4">
    <source>
        <dbReference type="ARBA" id="ARBA00022485"/>
    </source>
</evidence>
<keyword evidence="12" id="KW-0411">Iron-sulfur</keyword>
<keyword evidence="6 18" id="KW-0808">Transferase</keyword>
<dbReference type="Proteomes" id="UP000006069">
    <property type="component" value="Unassembled WGS sequence"/>
</dbReference>
<keyword evidence="4" id="KW-0004">4Fe-4S</keyword>
<evidence type="ECO:0000256" key="14">
    <source>
        <dbReference type="ARBA" id="ARBA00044771"/>
    </source>
</evidence>
<dbReference type="PATRIC" id="fig|742818.3.peg.716"/>
<dbReference type="Pfam" id="PF04055">
    <property type="entry name" value="Radical_SAM"/>
    <property type="match status" value="1"/>
</dbReference>
<evidence type="ECO:0000256" key="2">
    <source>
        <dbReference type="ARBA" id="ARBA00005217"/>
    </source>
</evidence>
<keyword evidence="16" id="KW-0175">Coiled coil</keyword>
<dbReference type="PANTHER" id="PTHR11135:SF2">
    <property type="entry name" value="ELONGATOR COMPLEX PROTEIN 3"/>
    <property type="match status" value="1"/>
</dbReference>
<evidence type="ECO:0000256" key="16">
    <source>
        <dbReference type="SAM" id="Coils"/>
    </source>
</evidence>
<dbReference type="InterPro" id="IPR006638">
    <property type="entry name" value="Elp3/MiaA/NifB-like_rSAM"/>
</dbReference>
<evidence type="ECO:0000256" key="9">
    <source>
        <dbReference type="ARBA" id="ARBA00022723"/>
    </source>
</evidence>
<evidence type="ECO:0000256" key="12">
    <source>
        <dbReference type="ARBA" id="ARBA00023014"/>
    </source>
</evidence>
<dbReference type="GO" id="GO:0051539">
    <property type="term" value="F:4 iron, 4 sulfur cluster binding"/>
    <property type="evidence" value="ECO:0007669"/>
    <property type="project" value="UniProtKB-KW"/>
</dbReference>
<keyword evidence="11" id="KW-0408">Iron</keyword>
<comment type="catalytic activity">
    <reaction evidence="15">
        <text>uridine(34) in tRNA + acetyl-CoA + S-adenosyl-L-methionine + H2O = 5-(carboxymethyl)uridine(34) in tRNA + 5'-deoxyadenosine + L-methionine + CoA + 2 H(+)</text>
        <dbReference type="Rhea" id="RHEA:61020"/>
        <dbReference type="Rhea" id="RHEA-COMP:10407"/>
        <dbReference type="Rhea" id="RHEA-COMP:11727"/>
        <dbReference type="ChEBI" id="CHEBI:15377"/>
        <dbReference type="ChEBI" id="CHEBI:15378"/>
        <dbReference type="ChEBI" id="CHEBI:17319"/>
        <dbReference type="ChEBI" id="CHEBI:57287"/>
        <dbReference type="ChEBI" id="CHEBI:57288"/>
        <dbReference type="ChEBI" id="CHEBI:57844"/>
        <dbReference type="ChEBI" id="CHEBI:59789"/>
        <dbReference type="ChEBI" id="CHEBI:65315"/>
        <dbReference type="ChEBI" id="CHEBI:74882"/>
        <dbReference type="EC" id="2.3.1.311"/>
    </reaction>
    <physiologicalReaction direction="left-to-right" evidence="15">
        <dbReference type="Rhea" id="RHEA:61021"/>
    </physiologicalReaction>
</comment>
<gene>
    <name evidence="18" type="ORF">HMPREF9451_00663</name>
</gene>
<keyword evidence="19" id="KW-1185">Reference proteome</keyword>
<evidence type="ECO:0000259" key="17">
    <source>
        <dbReference type="SMART" id="SM00729"/>
    </source>
</evidence>
<dbReference type="GO" id="GO:0000049">
    <property type="term" value="F:tRNA binding"/>
    <property type="evidence" value="ECO:0007669"/>
    <property type="project" value="UniProtKB-KW"/>
</dbReference>
<dbReference type="InterPro" id="IPR032432">
    <property type="entry name" value="Radical_SAM_C"/>
</dbReference>
<dbReference type="GO" id="GO:0005737">
    <property type="term" value="C:cytoplasm"/>
    <property type="evidence" value="ECO:0007669"/>
    <property type="project" value="TreeGrafter"/>
</dbReference>
<comment type="cofactor">
    <cofactor evidence="1">
        <name>[4Fe-4S] cluster</name>
        <dbReference type="ChEBI" id="CHEBI:49883"/>
    </cofactor>
</comment>
<dbReference type="HOGENOM" id="CLU_025983_2_0_11"/>
<dbReference type="SFLD" id="SFLDG01086">
    <property type="entry name" value="elongater_protein-like"/>
    <property type="match status" value="1"/>
</dbReference>
<comment type="similarity">
    <text evidence="3">Belongs to the ELP3 family.</text>
</comment>
<evidence type="ECO:0000256" key="8">
    <source>
        <dbReference type="ARBA" id="ARBA00022694"/>
    </source>
</evidence>